<accession>E3KYV6</accession>
<protein>
    <submittedName>
        <fullName evidence="2">Uncharacterized protein</fullName>
    </submittedName>
</protein>
<dbReference type="KEGG" id="pgr:PGTG_15344"/>
<feature type="chain" id="PRO_5005344587" evidence="1">
    <location>
        <begin position="19"/>
        <end position="50"/>
    </location>
</feature>
<organism evidence="2 3">
    <name type="scientific">Puccinia graminis f. sp. tritici (strain CRL 75-36-700-3 / race SCCL)</name>
    <name type="common">Black stem rust fungus</name>
    <dbReference type="NCBI Taxonomy" id="418459"/>
    <lineage>
        <taxon>Eukaryota</taxon>
        <taxon>Fungi</taxon>
        <taxon>Dikarya</taxon>
        <taxon>Basidiomycota</taxon>
        <taxon>Pucciniomycotina</taxon>
        <taxon>Pucciniomycetes</taxon>
        <taxon>Pucciniales</taxon>
        <taxon>Pucciniaceae</taxon>
        <taxon>Puccinia</taxon>
    </lineage>
</organism>
<dbReference type="AlphaFoldDB" id="E3KYV6"/>
<sequence>MTWAMSLFTQVLIRLSRHNLLVSEAPGASGEVNDYNCAGVNVFVEGHPGD</sequence>
<proteinExistence type="predicted"/>
<feature type="signal peptide" evidence="1">
    <location>
        <begin position="1"/>
        <end position="18"/>
    </location>
</feature>
<dbReference type="HOGENOM" id="CLU_3125690_0_0_1"/>
<dbReference type="EMBL" id="DS178322">
    <property type="protein sequence ID" value="EFP89502.2"/>
    <property type="molecule type" value="Genomic_DNA"/>
</dbReference>
<dbReference type="VEuPathDB" id="FungiDB:PGTG_15344"/>
<evidence type="ECO:0000313" key="3">
    <source>
        <dbReference type="Proteomes" id="UP000008783"/>
    </source>
</evidence>
<dbReference type="GeneID" id="10547470"/>
<evidence type="ECO:0000313" key="2">
    <source>
        <dbReference type="EMBL" id="EFP89502.2"/>
    </source>
</evidence>
<keyword evidence="1" id="KW-0732">Signal</keyword>
<reference evidence="3" key="2">
    <citation type="journal article" date="2011" name="Proc. Natl. Acad. Sci. U.S.A.">
        <title>Obligate biotrophy features unraveled by the genomic analysis of rust fungi.</title>
        <authorList>
            <person name="Duplessis S."/>
            <person name="Cuomo C.A."/>
            <person name="Lin Y.-C."/>
            <person name="Aerts A."/>
            <person name="Tisserant E."/>
            <person name="Veneault-Fourrey C."/>
            <person name="Joly D.L."/>
            <person name="Hacquard S."/>
            <person name="Amselem J."/>
            <person name="Cantarel B.L."/>
            <person name="Chiu R."/>
            <person name="Coutinho P.M."/>
            <person name="Feau N."/>
            <person name="Field M."/>
            <person name="Frey P."/>
            <person name="Gelhaye E."/>
            <person name="Goldberg J."/>
            <person name="Grabherr M.G."/>
            <person name="Kodira C.D."/>
            <person name="Kohler A."/>
            <person name="Kuees U."/>
            <person name="Lindquist E.A."/>
            <person name="Lucas S.M."/>
            <person name="Mago R."/>
            <person name="Mauceli E."/>
            <person name="Morin E."/>
            <person name="Murat C."/>
            <person name="Pangilinan J.L."/>
            <person name="Park R."/>
            <person name="Pearson M."/>
            <person name="Quesneville H."/>
            <person name="Rouhier N."/>
            <person name="Sakthikumar S."/>
            <person name="Salamov A.A."/>
            <person name="Schmutz J."/>
            <person name="Selles B."/>
            <person name="Shapiro H."/>
            <person name="Tanguay P."/>
            <person name="Tuskan G.A."/>
            <person name="Henrissat B."/>
            <person name="Van de Peer Y."/>
            <person name="Rouze P."/>
            <person name="Ellis J.G."/>
            <person name="Dodds P.N."/>
            <person name="Schein J.E."/>
            <person name="Zhong S."/>
            <person name="Hamelin R.C."/>
            <person name="Grigoriev I.V."/>
            <person name="Szabo L.J."/>
            <person name="Martin F."/>
        </authorList>
    </citation>
    <scope>NUCLEOTIDE SEQUENCE [LARGE SCALE GENOMIC DNA]</scope>
    <source>
        <strain evidence="3">CRL 75-36-700-3 / race SCCL</strain>
    </source>
</reference>
<evidence type="ECO:0000256" key="1">
    <source>
        <dbReference type="SAM" id="SignalP"/>
    </source>
</evidence>
<dbReference type="RefSeq" id="XP_003333921.2">
    <property type="nucleotide sequence ID" value="XM_003333873.2"/>
</dbReference>
<gene>
    <name evidence="2" type="ORF">PGTG_15344</name>
</gene>
<dbReference type="Proteomes" id="UP000008783">
    <property type="component" value="Unassembled WGS sequence"/>
</dbReference>
<keyword evidence="3" id="KW-1185">Reference proteome</keyword>
<reference key="1">
    <citation type="submission" date="2007-01" db="EMBL/GenBank/DDBJ databases">
        <title>The Genome Sequence of Puccinia graminis f. sp. tritici Strain CRL 75-36-700-3.</title>
        <authorList>
            <consortium name="The Broad Institute Genome Sequencing Platform"/>
            <person name="Birren B."/>
            <person name="Lander E."/>
            <person name="Galagan J."/>
            <person name="Nusbaum C."/>
            <person name="Devon K."/>
            <person name="Cuomo C."/>
            <person name="Jaffe D."/>
            <person name="Butler J."/>
            <person name="Alvarez P."/>
            <person name="Gnerre S."/>
            <person name="Grabherr M."/>
            <person name="Mauceli E."/>
            <person name="Brockman W."/>
            <person name="Young S."/>
            <person name="LaButti K."/>
            <person name="Sykes S."/>
            <person name="DeCaprio D."/>
            <person name="Crawford M."/>
            <person name="Koehrsen M."/>
            <person name="Engels R."/>
            <person name="Montgomery P."/>
            <person name="Pearson M."/>
            <person name="Howarth C."/>
            <person name="Larson L."/>
            <person name="White J."/>
            <person name="Zeng Q."/>
            <person name="Kodira C."/>
            <person name="Yandava C."/>
            <person name="Alvarado L."/>
            <person name="O'Leary S."/>
            <person name="Szabo L."/>
            <person name="Dean R."/>
            <person name="Schein J."/>
        </authorList>
    </citation>
    <scope>NUCLEOTIDE SEQUENCE</scope>
    <source>
        <strain>CRL 75-36-700-3</strain>
    </source>
</reference>
<name>E3KYV6_PUCGT</name>
<dbReference type="InParanoid" id="E3KYV6"/>